<proteinExistence type="predicted"/>
<dbReference type="AlphaFoldDB" id="A0ABD0NFB7"/>
<reference evidence="1 2" key="1">
    <citation type="submission" date="2024-05" db="EMBL/GenBank/DDBJ databases">
        <title>Genome sequencing and assembly of Indian major carp, Cirrhinus mrigala (Hamilton, 1822).</title>
        <authorList>
            <person name="Mohindra V."/>
            <person name="Chowdhury L.M."/>
            <person name="Lal K."/>
            <person name="Jena J.K."/>
        </authorList>
    </citation>
    <scope>NUCLEOTIDE SEQUENCE [LARGE SCALE GENOMIC DNA]</scope>
    <source>
        <strain evidence="1">CM1030</strain>
        <tissue evidence="1">Blood</tissue>
    </source>
</reference>
<evidence type="ECO:0000313" key="1">
    <source>
        <dbReference type="EMBL" id="KAL0160718.1"/>
    </source>
</evidence>
<dbReference type="EMBL" id="JAMKFB020000022">
    <property type="protein sequence ID" value="KAL0160718.1"/>
    <property type="molecule type" value="Genomic_DNA"/>
</dbReference>
<gene>
    <name evidence="1" type="ORF">M9458_044443</name>
</gene>
<dbReference type="Proteomes" id="UP001529510">
    <property type="component" value="Unassembled WGS sequence"/>
</dbReference>
<keyword evidence="2" id="KW-1185">Reference proteome</keyword>
<accession>A0ABD0NFB7</accession>
<protein>
    <submittedName>
        <fullName evidence="1">Uncharacterized protein</fullName>
    </submittedName>
</protein>
<evidence type="ECO:0000313" key="2">
    <source>
        <dbReference type="Proteomes" id="UP001529510"/>
    </source>
</evidence>
<organism evidence="1 2">
    <name type="scientific">Cirrhinus mrigala</name>
    <name type="common">Mrigala</name>
    <dbReference type="NCBI Taxonomy" id="683832"/>
    <lineage>
        <taxon>Eukaryota</taxon>
        <taxon>Metazoa</taxon>
        <taxon>Chordata</taxon>
        <taxon>Craniata</taxon>
        <taxon>Vertebrata</taxon>
        <taxon>Euteleostomi</taxon>
        <taxon>Actinopterygii</taxon>
        <taxon>Neopterygii</taxon>
        <taxon>Teleostei</taxon>
        <taxon>Ostariophysi</taxon>
        <taxon>Cypriniformes</taxon>
        <taxon>Cyprinidae</taxon>
        <taxon>Labeoninae</taxon>
        <taxon>Labeonini</taxon>
        <taxon>Cirrhinus</taxon>
    </lineage>
</organism>
<comment type="caution">
    <text evidence="1">The sequence shown here is derived from an EMBL/GenBank/DDBJ whole genome shotgun (WGS) entry which is preliminary data.</text>
</comment>
<feature type="non-terminal residue" evidence="1">
    <location>
        <position position="1"/>
    </location>
</feature>
<sequence length="57" mass="6548">VPAVELDKIKRKSVKEGESVTLDTCIGKKENDVIQTEGKSDWISDHHKHQNHRLWAL</sequence>
<name>A0ABD0NFB7_CIRMR</name>